<evidence type="ECO:0000313" key="16">
    <source>
        <dbReference type="EMBL" id="KAK6184448.1"/>
    </source>
</evidence>
<evidence type="ECO:0000256" key="12">
    <source>
        <dbReference type="PIRSR" id="PIRSR001092-1"/>
    </source>
</evidence>
<gene>
    <name evidence="16" type="ORF">SNE40_006917</name>
</gene>
<evidence type="ECO:0000256" key="4">
    <source>
        <dbReference type="ARBA" id="ARBA00007951"/>
    </source>
</evidence>
<dbReference type="Proteomes" id="UP001347796">
    <property type="component" value="Unassembled WGS sequence"/>
</dbReference>
<evidence type="ECO:0000256" key="5">
    <source>
        <dbReference type="ARBA" id="ARBA00011881"/>
    </source>
</evidence>
<evidence type="ECO:0000256" key="2">
    <source>
        <dbReference type="ARBA" id="ARBA00000419"/>
    </source>
</evidence>
<feature type="transmembrane region" description="Helical" evidence="13">
    <location>
        <begin position="46"/>
        <end position="69"/>
    </location>
</feature>
<proteinExistence type="inferred from homology"/>
<dbReference type="InterPro" id="IPR057739">
    <property type="entry name" value="Glyco_hydro_29_N"/>
</dbReference>
<protein>
    <recommendedName>
        <fullName evidence="6">alpha-L-fucosidase</fullName>
        <ecNumber evidence="6">3.2.1.51</ecNumber>
    </recommendedName>
</protein>
<keyword evidence="17" id="KW-1185">Reference proteome</keyword>
<dbReference type="SUPFAM" id="SSF51445">
    <property type="entry name" value="(Trans)glycosidases"/>
    <property type="match status" value="1"/>
</dbReference>
<dbReference type="AlphaFoldDB" id="A0AAN8K3L8"/>
<dbReference type="InterPro" id="IPR016286">
    <property type="entry name" value="FUC_metazoa-typ"/>
</dbReference>
<dbReference type="PIRSF" id="PIRSF001092">
    <property type="entry name" value="Alpha-L-fucosidase"/>
    <property type="match status" value="1"/>
</dbReference>
<dbReference type="InterPro" id="IPR031919">
    <property type="entry name" value="Fucosidase_C"/>
</dbReference>
<evidence type="ECO:0000256" key="13">
    <source>
        <dbReference type="SAM" id="Phobius"/>
    </source>
</evidence>
<comment type="catalytic activity">
    <reaction evidence="2">
        <text>a neolactoside IV(2)-alpha-Fuc-nLc4Cer(d18:0) + H2O = a neolactoside nLc4Cer(d18:0) + L-fucose</text>
        <dbReference type="Rhea" id="RHEA:49308"/>
        <dbReference type="ChEBI" id="CHEBI:2181"/>
        <dbReference type="ChEBI" id="CHEBI:15377"/>
        <dbReference type="ChEBI" id="CHEBI:91119"/>
        <dbReference type="ChEBI" id="CHEBI:91121"/>
    </reaction>
    <physiologicalReaction direction="left-to-right" evidence="2">
        <dbReference type="Rhea" id="RHEA:49309"/>
    </physiologicalReaction>
</comment>
<evidence type="ECO:0000256" key="10">
    <source>
        <dbReference type="ARBA" id="ARBA00023295"/>
    </source>
</evidence>
<keyword evidence="10 11" id="KW-0326">Glycosidase</keyword>
<evidence type="ECO:0000256" key="9">
    <source>
        <dbReference type="ARBA" id="ARBA00023180"/>
    </source>
</evidence>
<keyword evidence="8 11" id="KW-0378">Hydrolase</keyword>
<evidence type="ECO:0000256" key="8">
    <source>
        <dbReference type="ARBA" id="ARBA00022801"/>
    </source>
</evidence>
<evidence type="ECO:0000256" key="3">
    <source>
        <dbReference type="ARBA" id="ARBA00004071"/>
    </source>
</evidence>
<dbReference type="EC" id="3.2.1.51" evidence="6"/>
<comment type="caution">
    <text evidence="16">The sequence shown here is derived from an EMBL/GenBank/DDBJ whole genome shotgun (WGS) entry which is preliminary data.</text>
</comment>
<evidence type="ECO:0000256" key="1">
    <source>
        <dbReference type="ARBA" id="ARBA00000321"/>
    </source>
</evidence>
<dbReference type="GO" id="GO:0016139">
    <property type="term" value="P:glycoside catabolic process"/>
    <property type="evidence" value="ECO:0007669"/>
    <property type="project" value="TreeGrafter"/>
</dbReference>
<feature type="domain" description="Alpha-L-fucosidase C-terminal" evidence="15">
    <location>
        <begin position="367"/>
        <end position="459"/>
    </location>
</feature>
<dbReference type="PRINTS" id="PR00741">
    <property type="entry name" value="GLHYDRLASE29"/>
</dbReference>
<dbReference type="FunFam" id="2.60.40.1180:FF:000013">
    <property type="entry name" value="Alpha-L-fucosidase"/>
    <property type="match status" value="1"/>
</dbReference>
<evidence type="ECO:0000259" key="15">
    <source>
        <dbReference type="Pfam" id="PF16757"/>
    </source>
</evidence>
<dbReference type="InterPro" id="IPR000933">
    <property type="entry name" value="Glyco_hydro_29"/>
</dbReference>
<comment type="subunit">
    <text evidence="5">Homotetramer.</text>
</comment>
<keyword evidence="13" id="KW-0472">Membrane</keyword>
<dbReference type="PANTHER" id="PTHR10030:SF37">
    <property type="entry name" value="ALPHA-L-FUCOSIDASE-RELATED"/>
    <property type="match status" value="1"/>
</dbReference>
<evidence type="ECO:0000313" key="17">
    <source>
        <dbReference type="Proteomes" id="UP001347796"/>
    </source>
</evidence>
<evidence type="ECO:0000256" key="7">
    <source>
        <dbReference type="ARBA" id="ARBA00022729"/>
    </source>
</evidence>
<dbReference type="EMBL" id="JAZGQO010000006">
    <property type="protein sequence ID" value="KAK6184448.1"/>
    <property type="molecule type" value="Genomic_DNA"/>
</dbReference>
<feature type="domain" description="Glycoside hydrolase family 29 N-terminal" evidence="14">
    <location>
        <begin position="24"/>
        <end position="356"/>
    </location>
</feature>
<feature type="site" description="May be important for catalysis" evidence="12">
    <location>
        <position position="285"/>
    </location>
</feature>
<dbReference type="Gene3D" id="3.20.20.80">
    <property type="entry name" value="Glycosidases"/>
    <property type="match status" value="1"/>
</dbReference>
<dbReference type="FunFam" id="3.20.20.80:FF:000027">
    <property type="entry name" value="Alpha-L-fucosidase"/>
    <property type="match status" value="1"/>
</dbReference>
<dbReference type="GO" id="GO:0005764">
    <property type="term" value="C:lysosome"/>
    <property type="evidence" value="ECO:0007669"/>
    <property type="project" value="TreeGrafter"/>
</dbReference>
<comment type="catalytic activity">
    <reaction evidence="1">
        <text>a neolactoside IV(2)-alpha-Fuc-nLc4Cer(d18:1(4E)) + H2O = a neolactoside nLc4Cer(d18:1(4E)) + L-fucose</text>
        <dbReference type="Rhea" id="RHEA:48224"/>
        <dbReference type="ChEBI" id="CHEBI:2181"/>
        <dbReference type="ChEBI" id="CHEBI:15377"/>
        <dbReference type="ChEBI" id="CHEBI:17006"/>
        <dbReference type="ChEBI" id="CHEBI:28691"/>
    </reaction>
    <physiologicalReaction direction="left-to-right" evidence="1">
        <dbReference type="Rhea" id="RHEA:48225"/>
    </physiologicalReaction>
</comment>
<dbReference type="PROSITE" id="PS00385">
    <property type="entry name" value="ALPHA_L_FUCOSIDASE"/>
    <property type="match status" value="1"/>
</dbReference>
<name>A0AAN8K3L8_PATCE</name>
<dbReference type="PANTHER" id="PTHR10030">
    <property type="entry name" value="ALPHA-L-FUCOSIDASE"/>
    <property type="match status" value="1"/>
</dbReference>
<comment type="function">
    <text evidence="3">Alpha-L-fucosidase is responsible for hydrolyzing the alpha-1,6-linked fucose joined to the reducing-end N-acetylglucosamine of the carbohydrate moieties of glycoproteins.</text>
</comment>
<reference evidence="16 17" key="1">
    <citation type="submission" date="2024-01" db="EMBL/GenBank/DDBJ databases">
        <title>The genome of the rayed Mediterranean limpet Patella caerulea (Linnaeus, 1758).</title>
        <authorList>
            <person name="Anh-Thu Weber A."/>
            <person name="Halstead-Nussloch G."/>
        </authorList>
    </citation>
    <scope>NUCLEOTIDE SEQUENCE [LARGE SCALE GENOMIC DNA]</scope>
    <source>
        <strain evidence="16">AATW-2023a</strain>
        <tissue evidence="16">Whole specimen</tissue>
    </source>
</reference>
<dbReference type="GO" id="GO:0004560">
    <property type="term" value="F:alpha-L-fucosidase activity"/>
    <property type="evidence" value="ECO:0007669"/>
    <property type="project" value="UniProtKB-EC"/>
</dbReference>
<accession>A0AAN8K3L8</accession>
<evidence type="ECO:0000256" key="6">
    <source>
        <dbReference type="ARBA" id="ARBA00012662"/>
    </source>
</evidence>
<dbReference type="GO" id="GO:0006004">
    <property type="term" value="P:fucose metabolic process"/>
    <property type="evidence" value="ECO:0007669"/>
    <property type="project" value="InterPro"/>
</dbReference>
<dbReference type="InterPro" id="IPR018526">
    <property type="entry name" value="Glyco_hydro_29_CS"/>
</dbReference>
<organism evidence="16 17">
    <name type="scientific">Patella caerulea</name>
    <name type="common">Rayed Mediterranean limpet</name>
    <dbReference type="NCBI Taxonomy" id="87958"/>
    <lineage>
        <taxon>Eukaryota</taxon>
        <taxon>Metazoa</taxon>
        <taxon>Spiralia</taxon>
        <taxon>Lophotrochozoa</taxon>
        <taxon>Mollusca</taxon>
        <taxon>Gastropoda</taxon>
        <taxon>Patellogastropoda</taxon>
        <taxon>Patelloidea</taxon>
        <taxon>Patellidae</taxon>
        <taxon>Patella</taxon>
    </lineage>
</organism>
<keyword evidence="13" id="KW-1133">Transmembrane helix</keyword>
<comment type="similarity">
    <text evidence="4 11">Belongs to the glycosyl hydrolase 29 family.</text>
</comment>
<dbReference type="Pfam" id="PF01120">
    <property type="entry name" value="Alpha_L_fucos"/>
    <property type="match status" value="1"/>
</dbReference>
<keyword evidence="9" id="KW-0325">Glycoprotein</keyword>
<dbReference type="Pfam" id="PF16757">
    <property type="entry name" value="Fucosidase_C"/>
    <property type="match status" value="1"/>
</dbReference>
<evidence type="ECO:0000259" key="14">
    <source>
        <dbReference type="Pfam" id="PF01120"/>
    </source>
</evidence>
<keyword evidence="7" id="KW-0732">Signal</keyword>
<dbReference type="InterPro" id="IPR017853">
    <property type="entry name" value="GH"/>
</dbReference>
<keyword evidence="13" id="KW-0812">Transmembrane</keyword>
<sequence length="463" mass="53472">MGCQIYIFLTLTLGIIVLFVDCVRYEPTWKSLDSRPLPEWYDQSKIGIFIHWGVFSVPSFGSEWFWYYWKGSKIKSFEMFMEKNYPPGFTYADFASQFHAEFYNPKKWVDIFKASGARYIVQVTKHHEGFTSWPSNHSFNWNAMAVGPKRDLVGELAAAVRSNSDLHYGVYHSLFEWFNPLYNMDKAANYTTHVYQQTKSSPELYELVKRYKPDIVWSDGPMGADSNYWKSKEFLSWLYNDSPVKDRVVVNDRWGSETGCKHGGYYTCSDRYNPGTLQKKKWENCMTLDLYSWGYRRRAKINDIIKIEDLIATLVETVSCGGNILINVGPTSSGIIVPIFEERLRQMGQWLTVNGEAIYSSKPWSYQNDTLTPKVWYTSQNISQGLSKKIVYALVLQWPKDNVLVLKSPIASKNTTVSLVGYPGTFPFSRLSNQGISIEIPVISFNQMPCSWAWTFKLTNIVN</sequence>
<dbReference type="SMART" id="SM00812">
    <property type="entry name" value="Alpha_L_fucos"/>
    <property type="match status" value="1"/>
</dbReference>
<evidence type="ECO:0000256" key="11">
    <source>
        <dbReference type="PIRNR" id="PIRNR001092"/>
    </source>
</evidence>